<dbReference type="SUPFAM" id="SSF103007">
    <property type="entry name" value="Hypothetical protein TT1725"/>
    <property type="match status" value="1"/>
</dbReference>
<protein>
    <submittedName>
        <fullName evidence="1">DUF503 domain-containing protein</fullName>
    </submittedName>
</protein>
<dbReference type="RefSeq" id="WP_420069437.1">
    <property type="nucleotide sequence ID" value="NZ_JBCHKQ010000002.1"/>
</dbReference>
<keyword evidence="2" id="KW-1185">Reference proteome</keyword>
<dbReference type="Proteomes" id="UP001466331">
    <property type="component" value="Unassembled WGS sequence"/>
</dbReference>
<organism evidence="1 2">
    <name type="scientific">Rarispira pelagica</name>
    <dbReference type="NCBI Taxonomy" id="3141764"/>
    <lineage>
        <taxon>Bacteria</taxon>
        <taxon>Pseudomonadati</taxon>
        <taxon>Spirochaetota</taxon>
        <taxon>Spirochaetia</taxon>
        <taxon>Winmispirales</taxon>
        <taxon>Winmispiraceae</taxon>
        <taxon>Rarispira</taxon>
    </lineage>
</organism>
<evidence type="ECO:0000313" key="1">
    <source>
        <dbReference type="EMBL" id="MEM5947991.1"/>
    </source>
</evidence>
<dbReference type="InterPro" id="IPR007546">
    <property type="entry name" value="DUF503"/>
</dbReference>
<gene>
    <name evidence="1" type="ORF">WKV44_05505</name>
</gene>
<name>A0ABU9UBF1_9SPIR</name>
<reference evidence="1 2" key="1">
    <citation type="submission" date="2024-03" db="EMBL/GenBank/DDBJ databases">
        <title>Ignisphaera cupida sp. nov., a hyperthermophilic hydrolytic archaeon from a hot spring of Kamchatka, and proposal of Ignisphaeraceae fam. nov.</title>
        <authorList>
            <person name="Podosokorskaya O.A."/>
            <person name="Elcheninov A.G."/>
            <person name="Maltseva A.I."/>
            <person name="Zayulina K.S."/>
            <person name="Novikov A."/>
            <person name="Merkel A.Y."/>
        </authorList>
    </citation>
    <scope>NUCLEOTIDE SEQUENCE [LARGE SCALE GENOMIC DNA]</scope>
    <source>
        <strain evidence="1 2">38H-sp</strain>
    </source>
</reference>
<dbReference type="PANTHER" id="PTHR36441">
    <property type="entry name" value="HYPOTHETICAL CYTOSOLIC PROTEIN"/>
    <property type="match status" value="1"/>
</dbReference>
<comment type="caution">
    <text evidence="1">The sequence shown here is derived from an EMBL/GenBank/DDBJ whole genome shotgun (WGS) entry which is preliminary data.</text>
</comment>
<sequence length="96" mass="11136">MVVNILRIIIELPAIGSIKEKRSIISSLKRKVQQRYKISFAEVDLNDSHSFAEFGAAVVSNSAEHGRKQLNKVLEFIESEGQGRIYDYWFHTEYYK</sequence>
<dbReference type="InterPro" id="IPR036746">
    <property type="entry name" value="TT1725-like_sf"/>
</dbReference>
<accession>A0ABU9UBF1</accession>
<evidence type="ECO:0000313" key="2">
    <source>
        <dbReference type="Proteomes" id="UP001466331"/>
    </source>
</evidence>
<proteinExistence type="predicted"/>
<dbReference type="Pfam" id="PF04456">
    <property type="entry name" value="DUF503"/>
    <property type="match status" value="1"/>
</dbReference>
<dbReference type="PANTHER" id="PTHR36441:SF1">
    <property type="entry name" value="DUF503 DOMAIN-CONTAINING PROTEIN"/>
    <property type="match status" value="1"/>
</dbReference>
<dbReference type="Gene3D" id="3.30.70.1120">
    <property type="entry name" value="TT1725-like"/>
    <property type="match status" value="1"/>
</dbReference>
<dbReference type="EMBL" id="JBCHKQ010000002">
    <property type="protein sequence ID" value="MEM5947991.1"/>
    <property type="molecule type" value="Genomic_DNA"/>
</dbReference>